<keyword evidence="6 12" id="KW-1133">Transmembrane helix</keyword>
<feature type="transmembrane region" description="Helical" evidence="12">
    <location>
        <begin position="203"/>
        <end position="228"/>
    </location>
</feature>
<keyword evidence="5 12" id="KW-0552">Olfaction</keyword>
<comment type="similarity">
    <text evidence="11">Belongs to the G-protein coupled receptor 1 family.</text>
</comment>
<keyword evidence="9 11" id="KW-0675">Receptor</keyword>
<proteinExistence type="inferred from homology"/>
<evidence type="ECO:0000256" key="9">
    <source>
        <dbReference type="ARBA" id="ARBA00023170"/>
    </source>
</evidence>
<dbReference type="RefSeq" id="XP_003773673.1">
    <property type="nucleotide sequence ID" value="XM_003773625.1"/>
</dbReference>
<feature type="transmembrane region" description="Helical" evidence="12">
    <location>
        <begin position="63"/>
        <end position="84"/>
    </location>
</feature>
<feature type="transmembrane region" description="Helical" evidence="12">
    <location>
        <begin position="240"/>
        <end position="264"/>
    </location>
</feature>
<dbReference type="PRINTS" id="PR00245">
    <property type="entry name" value="OLFACTORYR"/>
</dbReference>
<dbReference type="GeneID" id="100925813"/>
<dbReference type="GO" id="GO:0005886">
    <property type="term" value="C:plasma membrane"/>
    <property type="evidence" value="ECO:0007669"/>
    <property type="project" value="UniProtKB-SubCell"/>
</dbReference>
<dbReference type="InterPro" id="IPR000276">
    <property type="entry name" value="GPCR_Rhodpsn"/>
</dbReference>
<dbReference type="AlphaFoldDB" id="A0A7N4P5W3"/>
<evidence type="ECO:0000256" key="11">
    <source>
        <dbReference type="RuleBase" id="RU000688"/>
    </source>
</evidence>
<evidence type="ECO:0000256" key="6">
    <source>
        <dbReference type="ARBA" id="ARBA00022989"/>
    </source>
</evidence>
<evidence type="ECO:0000259" key="13">
    <source>
        <dbReference type="PROSITE" id="PS50262"/>
    </source>
</evidence>
<evidence type="ECO:0000256" key="12">
    <source>
        <dbReference type="RuleBase" id="RU363047"/>
    </source>
</evidence>
<feature type="transmembrane region" description="Helical" evidence="12">
    <location>
        <begin position="104"/>
        <end position="123"/>
    </location>
</feature>
<dbReference type="InterPro" id="IPR000725">
    <property type="entry name" value="Olfact_rcpt"/>
</dbReference>
<dbReference type="PRINTS" id="PR00237">
    <property type="entry name" value="GPCRRHODOPSN"/>
</dbReference>
<evidence type="ECO:0000256" key="7">
    <source>
        <dbReference type="ARBA" id="ARBA00023040"/>
    </source>
</evidence>
<reference evidence="14" key="3">
    <citation type="submission" date="2025-09" db="UniProtKB">
        <authorList>
            <consortium name="Ensembl"/>
        </authorList>
    </citation>
    <scope>IDENTIFICATION</scope>
</reference>
<comment type="subcellular location">
    <subcellularLocation>
        <location evidence="1 12">Cell membrane</location>
        <topology evidence="1 12">Multi-pass membrane protein</topology>
    </subcellularLocation>
</comment>
<evidence type="ECO:0000256" key="1">
    <source>
        <dbReference type="ARBA" id="ARBA00004651"/>
    </source>
</evidence>
<keyword evidence="7 11" id="KW-0297">G-protein coupled receptor</keyword>
<dbReference type="GeneTree" id="ENSGT01150000286945"/>
<evidence type="ECO:0000256" key="4">
    <source>
        <dbReference type="ARBA" id="ARBA00022692"/>
    </source>
</evidence>
<evidence type="ECO:0000256" key="5">
    <source>
        <dbReference type="ARBA" id="ARBA00022725"/>
    </source>
</evidence>
<keyword evidence="2 12" id="KW-1003">Cell membrane</keyword>
<organism evidence="14 15">
    <name type="scientific">Sarcophilus harrisii</name>
    <name type="common">Tasmanian devil</name>
    <name type="synonym">Sarcophilus laniarius</name>
    <dbReference type="NCBI Taxonomy" id="9305"/>
    <lineage>
        <taxon>Eukaryota</taxon>
        <taxon>Metazoa</taxon>
        <taxon>Chordata</taxon>
        <taxon>Craniata</taxon>
        <taxon>Vertebrata</taxon>
        <taxon>Euteleostomi</taxon>
        <taxon>Mammalia</taxon>
        <taxon>Metatheria</taxon>
        <taxon>Dasyuromorphia</taxon>
        <taxon>Dasyuridae</taxon>
        <taxon>Sarcophilus</taxon>
    </lineage>
</organism>
<dbReference type="Proteomes" id="UP000007648">
    <property type="component" value="Unassembled WGS sequence"/>
</dbReference>
<dbReference type="PANTHER" id="PTHR48018">
    <property type="entry name" value="OLFACTORY RECEPTOR"/>
    <property type="match status" value="1"/>
</dbReference>
<dbReference type="GO" id="GO:0004984">
    <property type="term" value="F:olfactory receptor activity"/>
    <property type="evidence" value="ECO:0007669"/>
    <property type="project" value="InterPro"/>
</dbReference>
<evidence type="ECO:0000256" key="3">
    <source>
        <dbReference type="ARBA" id="ARBA00022606"/>
    </source>
</evidence>
<accession>A0A7N4P5W3</accession>
<keyword evidence="10 11" id="KW-0807">Transducer</keyword>
<reference evidence="14 15" key="1">
    <citation type="journal article" date="2011" name="Proc. Natl. Acad. Sci. U.S.A.">
        <title>Genetic diversity and population structure of the endangered marsupial Sarcophilus harrisii (Tasmanian devil).</title>
        <authorList>
            <person name="Miller W."/>
            <person name="Hayes V.M."/>
            <person name="Ratan A."/>
            <person name="Petersen D.C."/>
            <person name="Wittekindt N.E."/>
            <person name="Miller J."/>
            <person name="Walenz B."/>
            <person name="Knight J."/>
            <person name="Qi J."/>
            <person name="Zhao F."/>
            <person name="Wang Q."/>
            <person name="Bedoya-Reina O.C."/>
            <person name="Katiyar N."/>
            <person name="Tomsho L.P."/>
            <person name="Kasson L.M."/>
            <person name="Hardie R.A."/>
            <person name="Woodbridge P."/>
            <person name="Tindall E.A."/>
            <person name="Bertelsen M.F."/>
            <person name="Dixon D."/>
            <person name="Pyecroft S."/>
            <person name="Helgen K.M."/>
            <person name="Lesk A.M."/>
            <person name="Pringle T.H."/>
            <person name="Patterson N."/>
            <person name="Zhang Y."/>
            <person name="Kreiss A."/>
            <person name="Woods G.M."/>
            <person name="Jones M.E."/>
            <person name="Schuster S.C."/>
        </authorList>
    </citation>
    <scope>NUCLEOTIDE SEQUENCE [LARGE SCALE GENOMIC DNA]</scope>
</reference>
<evidence type="ECO:0000256" key="2">
    <source>
        <dbReference type="ARBA" id="ARBA00022475"/>
    </source>
</evidence>
<gene>
    <name evidence="14" type="primary">LOC100925813</name>
</gene>
<evidence type="ECO:0000313" key="14">
    <source>
        <dbReference type="Ensembl" id="ENSSHAP00000033636.1"/>
    </source>
</evidence>
<evidence type="ECO:0000256" key="10">
    <source>
        <dbReference type="ARBA" id="ARBA00023224"/>
    </source>
</evidence>
<feature type="transmembrane region" description="Helical" evidence="12">
    <location>
        <begin position="28"/>
        <end position="51"/>
    </location>
</feature>
<dbReference type="Pfam" id="PF13853">
    <property type="entry name" value="7tm_4"/>
    <property type="match status" value="1"/>
</dbReference>
<reference evidence="14" key="2">
    <citation type="submission" date="2025-08" db="UniProtKB">
        <authorList>
            <consortium name="Ensembl"/>
        </authorList>
    </citation>
    <scope>IDENTIFICATION</scope>
</reference>
<dbReference type="Gene3D" id="1.20.1070.10">
    <property type="entry name" value="Rhodopsin 7-helix transmembrane proteins"/>
    <property type="match status" value="1"/>
</dbReference>
<feature type="transmembrane region" description="Helical" evidence="12">
    <location>
        <begin position="144"/>
        <end position="171"/>
    </location>
</feature>
<dbReference type="OrthoDB" id="9440694at2759"/>
<dbReference type="InParanoid" id="A0A7N4P5W3"/>
<name>A0A7N4P5W3_SARHA</name>
<dbReference type="OMA" id="AFIDIWY"/>
<feature type="transmembrane region" description="Helical" evidence="12">
    <location>
        <begin position="276"/>
        <end position="295"/>
    </location>
</feature>
<protein>
    <recommendedName>
        <fullName evidence="12">Olfactory receptor</fullName>
    </recommendedName>
</protein>
<dbReference type="InterPro" id="IPR017452">
    <property type="entry name" value="GPCR_Rhodpsn_7TM"/>
</dbReference>
<dbReference type="SUPFAM" id="SSF81321">
    <property type="entry name" value="Family A G protein-coupled receptor-like"/>
    <property type="match status" value="1"/>
</dbReference>
<keyword evidence="8 12" id="KW-0472">Membrane</keyword>
<feature type="domain" description="G-protein coupled receptors family 1 profile" evidence="13">
    <location>
        <begin position="44"/>
        <end position="293"/>
    </location>
</feature>
<sequence length="314" mass="35228">MEFKPSGNYTAVINFLILGLTDDPILCIILFMLFMGIYLFTVMGNFCTIILIRLSPQLHTPMYLFLSHLAFVDVGYSTSVTPNLLVNFMVEKNIITYPGCVTQLGSLVTFGATESFLLTFMAYDRYVAICNPLLYSVKMSDQVCSVLIVIAYMGGCLNGVTYTGCLLNLFFCGPNVINHFFCDFSPLVKLSCYHVLAAEILPAIYSAIIIAIALVTIAISYLYIFFTILNMNSKEGRHKAFSTCTSHLTAVTLFYGTIIFIYVMPTSSYSTDQNKVVSIFYIVVIPMLNPMIYSLRNKEIKDAFKRLVSNKRHS</sequence>
<dbReference type="KEGG" id="shr:100925813"/>
<keyword evidence="3 12" id="KW-0716">Sensory transduction</keyword>
<keyword evidence="15" id="KW-1185">Reference proteome</keyword>
<keyword evidence="4 11" id="KW-0812">Transmembrane</keyword>
<evidence type="ECO:0000256" key="8">
    <source>
        <dbReference type="ARBA" id="ARBA00023136"/>
    </source>
</evidence>
<dbReference type="PROSITE" id="PS50262">
    <property type="entry name" value="G_PROTEIN_RECEP_F1_2"/>
    <property type="match status" value="1"/>
</dbReference>
<dbReference type="Ensembl" id="ENSSHAT00000043572.1">
    <property type="protein sequence ID" value="ENSSHAP00000033636.1"/>
    <property type="gene ID" value="ENSSHAG00000020743.1"/>
</dbReference>
<dbReference type="FunFam" id="1.20.1070.10:FF:000004">
    <property type="entry name" value="Olfactory receptor"/>
    <property type="match status" value="1"/>
</dbReference>
<dbReference type="GO" id="GO:0004930">
    <property type="term" value="F:G protein-coupled receptor activity"/>
    <property type="evidence" value="ECO:0007669"/>
    <property type="project" value="UniProtKB-KW"/>
</dbReference>
<evidence type="ECO:0000313" key="15">
    <source>
        <dbReference type="Proteomes" id="UP000007648"/>
    </source>
</evidence>
<dbReference type="PROSITE" id="PS00237">
    <property type="entry name" value="G_PROTEIN_RECEP_F1_1"/>
    <property type="match status" value="1"/>
</dbReference>